<dbReference type="InterPro" id="IPR029058">
    <property type="entry name" value="AB_hydrolase_fold"/>
</dbReference>
<feature type="chain" id="PRO_5042671209" description="Carboxylic ester hydrolase" evidence="5">
    <location>
        <begin position="22"/>
        <end position="581"/>
    </location>
</feature>
<evidence type="ECO:0000256" key="2">
    <source>
        <dbReference type="ARBA" id="ARBA00022487"/>
    </source>
</evidence>
<dbReference type="Proteomes" id="UP001378592">
    <property type="component" value="Unassembled WGS sequence"/>
</dbReference>
<evidence type="ECO:0000256" key="4">
    <source>
        <dbReference type="ARBA" id="ARBA00023180"/>
    </source>
</evidence>
<dbReference type="SUPFAM" id="SSF53474">
    <property type="entry name" value="alpha/beta-Hydrolases"/>
    <property type="match status" value="1"/>
</dbReference>
<feature type="domain" description="Carboxylesterase type B" evidence="6">
    <location>
        <begin position="27"/>
        <end position="558"/>
    </location>
</feature>
<gene>
    <name evidence="7" type="ORF">R5R35_000306</name>
</gene>
<reference evidence="7 8" key="1">
    <citation type="submission" date="2024-03" db="EMBL/GenBank/DDBJ databases">
        <title>The genome assembly and annotation of the cricket Gryllus longicercus Weissman &amp; Gray.</title>
        <authorList>
            <person name="Szrajer S."/>
            <person name="Gray D."/>
            <person name="Ylla G."/>
        </authorList>
    </citation>
    <scope>NUCLEOTIDE SEQUENCE [LARGE SCALE GENOMIC DNA]</scope>
    <source>
        <strain evidence="7">DAG 2021-001</strain>
        <tissue evidence="7">Whole body minus gut</tissue>
    </source>
</reference>
<proteinExistence type="inferred from homology"/>
<dbReference type="GO" id="GO:0052689">
    <property type="term" value="F:carboxylic ester hydrolase activity"/>
    <property type="evidence" value="ECO:0007669"/>
    <property type="project" value="UniProtKB-KW"/>
</dbReference>
<accession>A0AAN9W4C6</accession>
<evidence type="ECO:0000256" key="3">
    <source>
        <dbReference type="ARBA" id="ARBA00022801"/>
    </source>
</evidence>
<protein>
    <recommendedName>
        <fullName evidence="5">Carboxylic ester hydrolase</fullName>
        <ecNumber evidence="5">3.1.1.-</ecNumber>
    </recommendedName>
</protein>
<dbReference type="InterPro" id="IPR050309">
    <property type="entry name" value="Type-B_Carboxylest/Lipase"/>
</dbReference>
<evidence type="ECO:0000256" key="1">
    <source>
        <dbReference type="ARBA" id="ARBA00005964"/>
    </source>
</evidence>
<dbReference type="EMBL" id="JAZDUA010000017">
    <property type="protein sequence ID" value="KAK7873007.1"/>
    <property type="molecule type" value="Genomic_DNA"/>
</dbReference>
<keyword evidence="5" id="KW-0732">Signal</keyword>
<organism evidence="7 8">
    <name type="scientific">Gryllus longicercus</name>
    <dbReference type="NCBI Taxonomy" id="2509291"/>
    <lineage>
        <taxon>Eukaryota</taxon>
        <taxon>Metazoa</taxon>
        <taxon>Ecdysozoa</taxon>
        <taxon>Arthropoda</taxon>
        <taxon>Hexapoda</taxon>
        <taxon>Insecta</taxon>
        <taxon>Pterygota</taxon>
        <taxon>Neoptera</taxon>
        <taxon>Polyneoptera</taxon>
        <taxon>Orthoptera</taxon>
        <taxon>Ensifera</taxon>
        <taxon>Gryllidea</taxon>
        <taxon>Grylloidea</taxon>
        <taxon>Gryllidae</taxon>
        <taxon>Gryllinae</taxon>
        <taxon>Gryllus</taxon>
    </lineage>
</organism>
<keyword evidence="2" id="KW-0719">Serine esterase</keyword>
<dbReference type="Gene3D" id="3.40.50.1820">
    <property type="entry name" value="alpha/beta hydrolase"/>
    <property type="match status" value="1"/>
</dbReference>
<evidence type="ECO:0000256" key="5">
    <source>
        <dbReference type="RuleBase" id="RU361235"/>
    </source>
</evidence>
<sequence>MTSILLTAIFVLLVISPLAAPSHEGDGPVVRVSQGQLRGARLERSANSSLHTLYAFKGVPYARPPVGELRFKDPVEPETWTGIRDASTYGSACVQKNLGSGNVTGEEDCLYLNIFTADPPELWSTTKRPVIVIIHGGAFVQWNGNMEFTRPDPLLKEGVLVVSINYRLGVMGFLNTEDSQAPGNAGLKDQTMALRWVQRNIAAFGGDPNKVTIMGESAGGASVHYHLLSPLSRGLFHGAISVSGSALPAWARVQRPREQALALRRRLAGACPQLPEDDIVSCLRQVDAQELVFNQYDLPREPYQLFFLKNTFLPSVEVASTGSAPFLTAEAEELMRQGNFARVPYMTGFTSAEGIQWLDFGRILEDPSLWGVVEDHFGDIFQWELAPGDWTPEEANQLRIYFNGTLRDNSTHIAFMQLCTDTFIAAGSMLTARAMAQHNATVYMYKFTRDGPLGIGKQLLNATEYPGVMHGDDMLYVYDYTEDAAVDADPWPVPASEQPIRERQAKIFANMIKTGNPTPDGSGLLRWPKFSSQEENYMNMDVELTVREHVLGAHGSFWRNLLAAHRTTSSARPQHTTGHKR</sequence>
<comment type="similarity">
    <text evidence="1 5">Belongs to the type-B carboxylesterase/lipase family.</text>
</comment>
<keyword evidence="8" id="KW-1185">Reference proteome</keyword>
<keyword evidence="4" id="KW-0325">Glycoprotein</keyword>
<evidence type="ECO:0000259" key="6">
    <source>
        <dbReference type="Pfam" id="PF00135"/>
    </source>
</evidence>
<evidence type="ECO:0000313" key="8">
    <source>
        <dbReference type="Proteomes" id="UP001378592"/>
    </source>
</evidence>
<comment type="caution">
    <text evidence="7">The sequence shown here is derived from an EMBL/GenBank/DDBJ whole genome shotgun (WGS) entry which is preliminary data.</text>
</comment>
<dbReference type="PROSITE" id="PS00122">
    <property type="entry name" value="CARBOXYLESTERASE_B_1"/>
    <property type="match status" value="1"/>
</dbReference>
<dbReference type="EC" id="3.1.1.-" evidence="5"/>
<name>A0AAN9W4C6_9ORTH</name>
<evidence type="ECO:0000313" key="7">
    <source>
        <dbReference type="EMBL" id="KAK7873007.1"/>
    </source>
</evidence>
<dbReference type="InterPro" id="IPR002018">
    <property type="entry name" value="CarbesteraseB"/>
</dbReference>
<dbReference type="AlphaFoldDB" id="A0AAN9W4C6"/>
<feature type="signal peptide" evidence="5">
    <location>
        <begin position="1"/>
        <end position="21"/>
    </location>
</feature>
<dbReference type="PANTHER" id="PTHR11559">
    <property type="entry name" value="CARBOXYLESTERASE"/>
    <property type="match status" value="1"/>
</dbReference>
<keyword evidence="3 5" id="KW-0378">Hydrolase</keyword>
<dbReference type="Pfam" id="PF00135">
    <property type="entry name" value="COesterase"/>
    <property type="match status" value="1"/>
</dbReference>
<dbReference type="InterPro" id="IPR019826">
    <property type="entry name" value="Carboxylesterase_B_AS"/>
</dbReference>